<evidence type="ECO:0000256" key="6">
    <source>
        <dbReference type="ARBA" id="ARBA00023014"/>
    </source>
</evidence>
<evidence type="ECO:0000256" key="4">
    <source>
        <dbReference type="ARBA" id="ARBA00022842"/>
    </source>
</evidence>
<keyword evidence="6 8" id="KW-0411">Iron-sulfur</keyword>
<dbReference type="InterPro" id="IPR058240">
    <property type="entry name" value="rSAM_sf"/>
</dbReference>
<dbReference type="CDD" id="cd01335">
    <property type="entry name" value="Radical_SAM"/>
    <property type="match status" value="1"/>
</dbReference>
<feature type="binding site" evidence="8">
    <location>
        <position position="102"/>
    </location>
    <ligand>
        <name>S-adenosyl-L-methionine</name>
        <dbReference type="ChEBI" id="CHEBI:59789"/>
    </ligand>
</feature>
<comment type="subunit">
    <text evidence="8">Homodimer.</text>
</comment>
<evidence type="ECO:0000313" key="11">
    <source>
        <dbReference type="Proteomes" id="UP000263957"/>
    </source>
</evidence>
<feature type="binding site" evidence="8">
    <location>
        <begin position="44"/>
        <end position="46"/>
    </location>
    <ligand>
        <name>S-adenosyl-L-methionine</name>
        <dbReference type="ChEBI" id="CHEBI:59789"/>
    </ligand>
</feature>
<dbReference type="SUPFAM" id="SSF102114">
    <property type="entry name" value="Radical SAM enzymes"/>
    <property type="match status" value="1"/>
</dbReference>
<feature type="binding site" evidence="8">
    <location>
        <begin position="19"/>
        <end position="21"/>
    </location>
    <ligand>
        <name>substrate</name>
    </ligand>
</feature>
<dbReference type="UniPathway" id="UPA00391"/>
<dbReference type="HAMAP" id="MF_00917">
    <property type="entry name" value="QueE"/>
    <property type="match status" value="1"/>
</dbReference>
<feature type="binding site" evidence="8">
    <location>
        <position position="45"/>
    </location>
    <ligand>
        <name>[4Fe-4S] cluster</name>
        <dbReference type="ChEBI" id="CHEBI:49883"/>
        <note>4Fe-4S-S-AdoMet</note>
    </ligand>
</feature>
<dbReference type="AlphaFoldDB" id="A0A356W8P3"/>
<evidence type="ECO:0000259" key="9">
    <source>
        <dbReference type="PROSITE" id="PS51918"/>
    </source>
</evidence>
<comment type="cofactor">
    <cofactor evidence="8">
        <name>Mg(2+)</name>
        <dbReference type="ChEBI" id="CHEBI:18420"/>
    </cofactor>
</comment>
<feature type="binding site" evidence="8">
    <location>
        <position position="38"/>
    </location>
    <ligand>
        <name>[4Fe-4S] cluster</name>
        <dbReference type="ChEBI" id="CHEBI:49883"/>
        <note>4Fe-4S-S-AdoMet</note>
    </ligand>
</feature>
<evidence type="ECO:0000256" key="3">
    <source>
        <dbReference type="ARBA" id="ARBA00022723"/>
    </source>
</evidence>
<dbReference type="Pfam" id="PF04055">
    <property type="entry name" value="Radical_SAM"/>
    <property type="match status" value="1"/>
</dbReference>
<comment type="catalytic activity">
    <reaction evidence="8">
        <text>6-carboxy-5,6,7,8-tetrahydropterin + H(+) = 7-carboxy-7-carbaguanine + NH4(+)</text>
        <dbReference type="Rhea" id="RHEA:27974"/>
        <dbReference type="ChEBI" id="CHEBI:15378"/>
        <dbReference type="ChEBI" id="CHEBI:28938"/>
        <dbReference type="ChEBI" id="CHEBI:61032"/>
        <dbReference type="ChEBI" id="CHEBI:61036"/>
        <dbReference type="EC" id="4.3.99.3"/>
    </reaction>
</comment>
<dbReference type="GO" id="GO:0008616">
    <property type="term" value="P:tRNA queuosine(34) biosynthetic process"/>
    <property type="evidence" value="ECO:0007669"/>
    <property type="project" value="UniProtKB-UniRule"/>
</dbReference>
<dbReference type="GO" id="GO:0000287">
    <property type="term" value="F:magnesium ion binding"/>
    <property type="evidence" value="ECO:0007669"/>
    <property type="project" value="UniProtKB-UniRule"/>
</dbReference>
<keyword evidence="7 8" id="KW-0456">Lyase</keyword>
<dbReference type="PIRSF" id="PIRSF000370">
    <property type="entry name" value="QueE"/>
    <property type="match status" value="1"/>
</dbReference>
<dbReference type="SFLD" id="SFLDS00029">
    <property type="entry name" value="Radical_SAM"/>
    <property type="match status" value="1"/>
</dbReference>
<comment type="function">
    <text evidence="8">Catalyzes the complex heterocyclic radical-mediated conversion of 6-carboxy-5,6,7,8-tetrahydropterin (CPH4) to 7-carboxy-7-deazaguanine (CDG), a step common to the biosynthetic pathways of all 7-deazapurine-containing compounds.</text>
</comment>
<keyword evidence="1 8" id="KW-0004">4Fe-4S</keyword>
<feature type="domain" description="Radical SAM core" evidence="9">
    <location>
        <begin position="25"/>
        <end position="249"/>
    </location>
</feature>
<keyword evidence="5 8" id="KW-0408">Iron</keyword>
<dbReference type="PROSITE" id="PS51918">
    <property type="entry name" value="RADICAL_SAM"/>
    <property type="match status" value="1"/>
</dbReference>
<keyword evidence="2 8" id="KW-0949">S-adenosyl-L-methionine</keyword>
<comment type="pathway">
    <text evidence="8">Purine metabolism; 7-cyano-7-deazaguanine biosynthesis.</text>
</comment>
<comment type="cofactor">
    <cofactor evidence="8">
        <name>[4Fe-4S] cluster</name>
        <dbReference type="ChEBI" id="CHEBI:49883"/>
    </cofactor>
    <text evidence="8">Binds 1 [4Fe-4S] cluster. The cluster is coordinated with 3 cysteines and an exchangeable S-adenosyl-L-methionine.</text>
</comment>
<evidence type="ECO:0000256" key="5">
    <source>
        <dbReference type="ARBA" id="ARBA00023004"/>
    </source>
</evidence>
<organism evidence="10 11">
    <name type="scientific">Hyphomonas atlantica</name>
    <dbReference type="NCBI Taxonomy" id="1280948"/>
    <lineage>
        <taxon>Bacteria</taxon>
        <taxon>Pseudomonadati</taxon>
        <taxon>Pseudomonadota</taxon>
        <taxon>Alphaproteobacteria</taxon>
        <taxon>Hyphomonadales</taxon>
        <taxon>Hyphomonadaceae</taxon>
        <taxon>Hyphomonas</taxon>
    </lineage>
</organism>
<feature type="binding site" evidence="8">
    <location>
        <position position="34"/>
    </location>
    <ligand>
        <name>substrate</name>
    </ligand>
</feature>
<accession>A0A356W8P3</accession>
<dbReference type="GO" id="GO:1904047">
    <property type="term" value="F:S-adenosyl-L-methionine binding"/>
    <property type="evidence" value="ECO:0007669"/>
    <property type="project" value="UniProtKB-UniRule"/>
</dbReference>
<keyword evidence="4 8" id="KW-0460">Magnesium</keyword>
<dbReference type="InterPro" id="IPR013785">
    <property type="entry name" value="Aldolase_TIM"/>
</dbReference>
<keyword evidence="3 8" id="KW-0479">Metal-binding</keyword>
<comment type="cofactor">
    <cofactor evidence="8">
        <name>S-adenosyl-L-methionine</name>
        <dbReference type="ChEBI" id="CHEBI:59789"/>
    </cofactor>
    <text evidence="8">Binds 1 S-adenosyl-L-methionine per subunit.</text>
</comment>
<keyword evidence="8" id="KW-0671">Queuosine biosynthesis</keyword>
<sequence>MRMRLAVTDPGVPEIFLSLQGEGVSAGKPSVFVRFSQCNLHCAWCDTAYTWNFQGTEFVHRDDALGAPRKFDRAAETVDVSVETLVARLIEQSCRRIIFTGGEPLLQQRDLGVLIQRLKATDPDFYIEIETNGSIKPAGLAAELIDQFNVSPKLAHSGNAAAIRLKPDVLAFYAADPRANFKIVVADPSDLEEVHELVSSSGMPPARVWLMPEGRTPQELRSRERWLAEACLRAGYNFTDRLHIHLYGDTRGT</sequence>
<dbReference type="Proteomes" id="UP000263957">
    <property type="component" value="Unassembled WGS sequence"/>
</dbReference>
<evidence type="ECO:0000256" key="1">
    <source>
        <dbReference type="ARBA" id="ARBA00022485"/>
    </source>
</evidence>
<comment type="caution">
    <text evidence="8">Lacks conserved residue(s) required for the propagation of feature annotation.</text>
</comment>
<dbReference type="GO" id="GO:0051539">
    <property type="term" value="F:4 iron, 4 sulfur cluster binding"/>
    <property type="evidence" value="ECO:0007669"/>
    <property type="project" value="UniProtKB-UniRule"/>
</dbReference>
<dbReference type="InterPro" id="IPR007197">
    <property type="entry name" value="rSAM"/>
</dbReference>
<evidence type="ECO:0000256" key="8">
    <source>
        <dbReference type="HAMAP-Rule" id="MF_00917"/>
    </source>
</evidence>
<dbReference type="Gene3D" id="3.20.20.70">
    <property type="entry name" value="Aldolase class I"/>
    <property type="match status" value="1"/>
</dbReference>
<evidence type="ECO:0000256" key="2">
    <source>
        <dbReference type="ARBA" id="ARBA00022691"/>
    </source>
</evidence>
<dbReference type="GO" id="GO:0016840">
    <property type="term" value="F:carbon-nitrogen lyase activity"/>
    <property type="evidence" value="ECO:0007669"/>
    <property type="project" value="UniProtKB-UniRule"/>
</dbReference>
<dbReference type="PANTHER" id="PTHR42836:SF1">
    <property type="entry name" value="7-CARBOXY-7-DEAZAGUANINE SYNTHASE"/>
    <property type="match status" value="1"/>
</dbReference>
<dbReference type="PANTHER" id="PTHR42836">
    <property type="entry name" value="7-CARBOXY-7-DEAZAGUANINE SYNTHASE"/>
    <property type="match status" value="1"/>
</dbReference>
<comment type="caution">
    <text evidence="10">The sequence shown here is derived from an EMBL/GenBank/DDBJ whole genome shotgun (WGS) entry which is preliminary data.</text>
</comment>
<protein>
    <recommendedName>
        <fullName evidence="8">7-carboxy-7-deazaguanine synthase</fullName>
        <shortName evidence="8">CDG synthase</shortName>
        <ecNumber evidence="8">4.3.99.3</ecNumber>
    </recommendedName>
    <alternativeName>
        <fullName evidence="8">Queuosine biosynthesis protein QueE</fullName>
    </alternativeName>
</protein>
<proteinExistence type="inferred from homology"/>
<evidence type="ECO:0000256" key="7">
    <source>
        <dbReference type="ARBA" id="ARBA00023239"/>
    </source>
</evidence>
<feature type="binding site" evidence="8">
    <location>
        <position position="42"/>
    </location>
    <ligand>
        <name>[4Fe-4S] cluster</name>
        <dbReference type="ChEBI" id="CHEBI:49883"/>
        <note>4Fe-4S-S-AdoMet</note>
    </ligand>
</feature>
<comment type="similarity">
    <text evidence="8">Belongs to the radical SAM superfamily. 7-carboxy-7-deazaguanine synthase family.</text>
</comment>
<name>A0A356W8P3_9PROT</name>
<feature type="binding site" evidence="8">
    <location>
        <position position="47"/>
    </location>
    <ligand>
        <name>Mg(2+)</name>
        <dbReference type="ChEBI" id="CHEBI:18420"/>
    </ligand>
</feature>
<feature type="binding site" evidence="8">
    <location>
        <begin position="151"/>
        <end position="153"/>
    </location>
    <ligand>
        <name>S-adenosyl-L-methionine</name>
        <dbReference type="ChEBI" id="CHEBI:59789"/>
    </ligand>
</feature>
<gene>
    <name evidence="8" type="primary">queE</name>
    <name evidence="10" type="ORF">DD728_10185</name>
</gene>
<dbReference type="EMBL" id="DOGS01000203">
    <property type="protein sequence ID" value="HBQ49236.1"/>
    <property type="molecule type" value="Genomic_DNA"/>
</dbReference>
<dbReference type="EC" id="4.3.99.3" evidence="8"/>
<evidence type="ECO:0000313" key="10">
    <source>
        <dbReference type="EMBL" id="HBQ49236.1"/>
    </source>
</evidence>
<feature type="binding site" evidence="8">
    <location>
        <position position="100"/>
    </location>
    <ligand>
        <name>substrate</name>
    </ligand>
</feature>
<dbReference type="InterPro" id="IPR024924">
    <property type="entry name" value="7-CO-7-deazaguanine_synth-like"/>
</dbReference>
<reference evidence="10 11" key="1">
    <citation type="journal article" date="2018" name="Nat. Biotechnol.">
        <title>A standardized bacterial taxonomy based on genome phylogeny substantially revises the tree of life.</title>
        <authorList>
            <person name="Parks D.H."/>
            <person name="Chuvochina M."/>
            <person name="Waite D.W."/>
            <person name="Rinke C."/>
            <person name="Skarshewski A."/>
            <person name="Chaumeil P.A."/>
            <person name="Hugenholtz P."/>
        </authorList>
    </citation>
    <scope>NUCLEOTIDE SEQUENCE [LARGE SCALE GENOMIC DNA]</scope>
    <source>
        <strain evidence="10">UBA10378</strain>
    </source>
</reference>